<dbReference type="Pfam" id="PF10934">
    <property type="entry name" value="Sheath_initiator"/>
    <property type="match status" value="1"/>
</dbReference>
<accession>A0A3F3AA82</accession>
<dbReference type="SUPFAM" id="SSF160719">
    <property type="entry name" value="gpW/gp25-like"/>
    <property type="match status" value="1"/>
</dbReference>
<dbReference type="AlphaFoldDB" id="A0A3F3AA82"/>
<reference evidence="2" key="2">
    <citation type="submission" date="2008-05" db="EMBL/GenBank/DDBJ databases">
        <title>Genome sequence of Clostridium botulinum Ba4 strain 657.</title>
        <authorList>
            <person name="Shrivastava S."/>
            <person name="Brown J.L."/>
            <person name="Bruce D."/>
            <person name="Detter C."/>
            <person name="Munk C."/>
            <person name="Smith L.A."/>
            <person name="Smith T.J."/>
            <person name="Sutton G."/>
            <person name="Brettin T.S."/>
        </authorList>
    </citation>
    <scope>NUCLEOTIDE SEQUENCE [LARGE SCALE GENOMIC DNA]</scope>
    <source>
        <strain evidence="2">657 / Type Ba4</strain>
    </source>
</reference>
<evidence type="ECO:0000313" key="1">
    <source>
        <dbReference type="EMBL" id="ACQ52881.1"/>
    </source>
</evidence>
<gene>
    <name evidence="1" type="ordered locus">CLJ_B1836</name>
</gene>
<evidence type="ECO:0000313" key="2">
    <source>
        <dbReference type="Proteomes" id="UP000002333"/>
    </source>
</evidence>
<dbReference type="Gene3D" id="3.10.450.40">
    <property type="match status" value="1"/>
</dbReference>
<proteinExistence type="predicted"/>
<dbReference type="KEGG" id="cbi:CLJ_B1836"/>
<protein>
    <recommendedName>
        <fullName evidence="3">DUF2634 domain-containing protein</fullName>
    </recommendedName>
</protein>
<dbReference type="RefSeq" id="WP_012720785.1">
    <property type="nucleotide sequence ID" value="NC_012658.1"/>
</dbReference>
<dbReference type="Proteomes" id="UP000002333">
    <property type="component" value="Chromosome"/>
</dbReference>
<reference evidence="1 2" key="1">
    <citation type="journal article" date="2007" name="PLoS ONE">
        <title>Analysis of the neurotoxin complex genes in Clostridium botulinum A1-A4 and B1 strains: BoNT/A3, /Ba4 and /B1 clusters are located within plasmids.</title>
        <authorList>
            <person name="Smith T.J."/>
            <person name="Hill K.K."/>
            <person name="Foley B.T."/>
            <person name="Detter J.C."/>
            <person name="Munk A.C."/>
            <person name="Bruce D.C."/>
            <person name="Doggett N.A."/>
            <person name="Smith L.A."/>
            <person name="Marks J.D."/>
            <person name="Xie G."/>
            <person name="Brettin T.S."/>
        </authorList>
    </citation>
    <scope>NUCLEOTIDE SEQUENCE [LARGE SCALE GENOMIC DNA]</scope>
    <source>
        <strain evidence="2">657 / Type Ba4</strain>
    </source>
</reference>
<evidence type="ECO:0008006" key="3">
    <source>
        <dbReference type="Google" id="ProtNLM"/>
    </source>
</evidence>
<sequence length="136" mass="15806">MSEVSILPQGSILDENIEVEENYIEPTKTYKIKDNRIVGFTDGKEALKQAIQLILGTERYEYLIYSWNYGSELNGLIGRQKDIAESEFKRRIREALSQDDRINNVNNFIFKYDKDGVEVSFTVFSIYGEFTESVVR</sequence>
<name>A0A3F3AA82_CLOB6</name>
<dbReference type="EMBL" id="CP001083">
    <property type="protein sequence ID" value="ACQ52881.1"/>
    <property type="molecule type" value="Genomic_DNA"/>
</dbReference>
<organism evidence="1 2">
    <name type="scientific">Clostridium botulinum (strain 657 / Type Ba4)</name>
    <dbReference type="NCBI Taxonomy" id="515621"/>
    <lineage>
        <taxon>Bacteria</taxon>
        <taxon>Bacillati</taxon>
        <taxon>Bacillota</taxon>
        <taxon>Clostridia</taxon>
        <taxon>Eubacteriales</taxon>
        <taxon>Clostridiaceae</taxon>
        <taxon>Clostridium</taxon>
    </lineage>
</organism>
<dbReference type="InterPro" id="IPR020288">
    <property type="entry name" value="Sheath_initiator"/>
</dbReference>